<keyword evidence="2" id="KW-0472">Membrane</keyword>
<comment type="caution">
    <text evidence="3">The sequence shown here is derived from an EMBL/GenBank/DDBJ whole genome shotgun (WGS) entry which is preliminary data.</text>
</comment>
<dbReference type="Proteomes" id="UP001219525">
    <property type="component" value="Unassembled WGS sequence"/>
</dbReference>
<feature type="transmembrane region" description="Helical" evidence="2">
    <location>
        <begin position="31"/>
        <end position="49"/>
    </location>
</feature>
<evidence type="ECO:0000313" key="4">
    <source>
        <dbReference type="Proteomes" id="UP001219525"/>
    </source>
</evidence>
<reference evidence="3" key="1">
    <citation type="submission" date="2023-03" db="EMBL/GenBank/DDBJ databases">
        <title>Massive genome expansion in bonnet fungi (Mycena s.s.) driven by repeated elements and novel gene families across ecological guilds.</title>
        <authorList>
            <consortium name="Lawrence Berkeley National Laboratory"/>
            <person name="Harder C.B."/>
            <person name="Miyauchi S."/>
            <person name="Viragh M."/>
            <person name="Kuo A."/>
            <person name="Thoen E."/>
            <person name="Andreopoulos B."/>
            <person name="Lu D."/>
            <person name="Skrede I."/>
            <person name="Drula E."/>
            <person name="Henrissat B."/>
            <person name="Morin E."/>
            <person name="Kohler A."/>
            <person name="Barry K."/>
            <person name="LaButti K."/>
            <person name="Morin E."/>
            <person name="Salamov A."/>
            <person name="Lipzen A."/>
            <person name="Mereny Z."/>
            <person name="Hegedus B."/>
            <person name="Baldrian P."/>
            <person name="Stursova M."/>
            <person name="Weitz H."/>
            <person name="Taylor A."/>
            <person name="Grigoriev I.V."/>
            <person name="Nagy L.G."/>
            <person name="Martin F."/>
            <person name="Kauserud H."/>
        </authorList>
    </citation>
    <scope>NUCLEOTIDE SEQUENCE</scope>
    <source>
        <strain evidence="3">9144</strain>
    </source>
</reference>
<evidence type="ECO:0000256" key="1">
    <source>
        <dbReference type="SAM" id="MobiDB-lite"/>
    </source>
</evidence>
<keyword evidence="2" id="KW-0812">Transmembrane</keyword>
<dbReference type="EMBL" id="JARJCW010000008">
    <property type="protein sequence ID" value="KAJ7221730.1"/>
    <property type="molecule type" value="Genomic_DNA"/>
</dbReference>
<accession>A0AAD6VTS1</accession>
<organism evidence="3 4">
    <name type="scientific">Mycena pura</name>
    <dbReference type="NCBI Taxonomy" id="153505"/>
    <lineage>
        <taxon>Eukaryota</taxon>
        <taxon>Fungi</taxon>
        <taxon>Dikarya</taxon>
        <taxon>Basidiomycota</taxon>
        <taxon>Agaricomycotina</taxon>
        <taxon>Agaricomycetes</taxon>
        <taxon>Agaricomycetidae</taxon>
        <taxon>Agaricales</taxon>
        <taxon>Marasmiineae</taxon>
        <taxon>Mycenaceae</taxon>
        <taxon>Mycena</taxon>
    </lineage>
</organism>
<name>A0AAD6VTS1_9AGAR</name>
<dbReference type="AlphaFoldDB" id="A0AAD6VTS1"/>
<proteinExistence type="predicted"/>
<evidence type="ECO:0000313" key="3">
    <source>
        <dbReference type="EMBL" id="KAJ7221730.1"/>
    </source>
</evidence>
<keyword evidence="2" id="KW-1133">Transmembrane helix</keyword>
<protein>
    <submittedName>
        <fullName evidence="3">Uncharacterized protein</fullName>
    </submittedName>
</protein>
<sequence length="368" mass="40495">MAEKGQWDLFDYEATSSGRALNRRDLACRRLFSLLLATFVLATFGLRVFRLEQARTPEFTVDAIDKAQECAKWPISTDSNISTVSFDLLKGADLLFTLSRGPVTGQFELIRKTNYSYPGASPYITCRVGNDTRNERGVLIWGEPLAGRYLAMFSHYIGGGFDDWWSPTRFRDLRFKSSDASILFDSHFNAPVDAASKYVQTSNSPLRAQAWMNGQGAGSGITLNNSNGTIVGAFGVTTSRNVTTVKASIQTSHAAVRIDADPWQTMTTNWSLILDVSTSEAGVSVYLPPAYEGGYDVQTTEARALVDVDPDVSDPSGMKRQRTVRSTGKGPNAQGYMYWSSNGDPSEEGRHRGFVSIRSTKSDVAMYV</sequence>
<gene>
    <name evidence="3" type="ORF">GGX14DRAFT_430861</name>
</gene>
<feature type="region of interest" description="Disordered" evidence="1">
    <location>
        <begin position="309"/>
        <end position="337"/>
    </location>
</feature>
<evidence type="ECO:0000256" key="2">
    <source>
        <dbReference type="SAM" id="Phobius"/>
    </source>
</evidence>
<keyword evidence="4" id="KW-1185">Reference proteome</keyword>